<feature type="compositionally biased region" description="Low complexity" evidence="1">
    <location>
        <begin position="129"/>
        <end position="139"/>
    </location>
</feature>
<organism evidence="2 3">
    <name type="scientific">Leersia perrieri</name>
    <dbReference type="NCBI Taxonomy" id="77586"/>
    <lineage>
        <taxon>Eukaryota</taxon>
        <taxon>Viridiplantae</taxon>
        <taxon>Streptophyta</taxon>
        <taxon>Embryophyta</taxon>
        <taxon>Tracheophyta</taxon>
        <taxon>Spermatophyta</taxon>
        <taxon>Magnoliopsida</taxon>
        <taxon>Liliopsida</taxon>
        <taxon>Poales</taxon>
        <taxon>Poaceae</taxon>
        <taxon>BOP clade</taxon>
        <taxon>Oryzoideae</taxon>
        <taxon>Oryzeae</taxon>
        <taxon>Oryzinae</taxon>
        <taxon>Leersia</taxon>
    </lineage>
</organism>
<accession>A0A0D9VLB5</accession>
<keyword evidence="3" id="KW-1185">Reference proteome</keyword>
<feature type="compositionally biased region" description="Basic and acidic residues" evidence="1">
    <location>
        <begin position="283"/>
        <end position="305"/>
    </location>
</feature>
<dbReference type="HOGENOM" id="CLU_003939_0_0_1"/>
<reference evidence="2 3" key="1">
    <citation type="submission" date="2012-08" db="EMBL/GenBank/DDBJ databases">
        <title>Oryza genome evolution.</title>
        <authorList>
            <person name="Wing R.A."/>
        </authorList>
    </citation>
    <scope>NUCLEOTIDE SEQUENCE</scope>
</reference>
<dbReference type="PANTHER" id="PTHR31110:SF2">
    <property type="entry name" value="PESTICIDAL CRYSTAL CRY8BA PROTEIN"/>
    <property type="match status" value="1"/>
</dbReference>
<feature type="region of interest" description="Disordered" evidence="1">
    <location>
        <begin position="244"/>
        <end position="322"/>
    </location>
</feature>
<dbReference type="AlphaFoldDB" id="A0A0D9VLB5"/>
<evidence type="ECO:0000313" key="2">
    <source>
        <dbReference type="EnsemblPlants" id="LPERR02G27290.1"/>
    </source>
</evidence>
<feature type="compositionally biased region" description="Acidic residues" evidence="1">
    <location>
        <begin position="78"/>
        <end position="89"/>
    </location>
</feature>
<feature type="compositionally biased region" description="Low complexity" evidence="1">
    <location>
        <begin position="168"/>
        <end position="177"/>
    </location>
</feature>
<evidence type="ECO:0008006" key="4">
    <source>
        <dbReference type="Google" id="ProtNLM"/>
    </source>
</evidence>
<dbReference type="STRING" id="77586.A0A0D9VLB5"/>
<dbReference type="PANTHER" id="PTHR31110">
    <property type="entry name" value="PESTICIDAL CRYSTAL CRY8BA PROTEIN"/>
    <property type="match status" value="1"/>
</dbReference>
<feature type="compositionally biased region" description="Polar residues" evidence="1">
    <location>
        <begin position="306"/>
        <end position="320"/>
    </location>
</feature>
<reference evidence="2" key="3">
    <citation type="submission" date="2015-04" db="UniProtKB">
        <authorList>
            <consortium name="EnsemblPlants"/>
        </authorList>
    </citation>
    <scope>IDENTIFICATION</scope>
</reference>
<protein>
    <recommendedName>
        <fullName evidence="4">MHD1 domain-containing protein</fullName>
    </recommendedName>
</protein>
<dbReference type="Proteomes" id="UP000032180">
    <property type="component" value="Chromosome 2"/>
</dbReference>
<dbReference type="Gramene" id="LPERR02G27290.1">
    <property type="protein sequence ID" value="LPERR02G27290.1"/>
    <property type="gene ID" value="LPERR02G27290"/>
</dbReference>
<dbReference type="eggNOG" id="ENOG502QTE9">
    <property type="taxonomic scope" value="Eukaryota"/>
</dbReference>
<dbReference type="EnsemblPlants" id="LPERR02G27290.1">
    <property type="protein sequence ID" value="LPERR02G27290.1"/>
    <property type="gene ID" value="LPERR02G27290"/>
</dbReference>
<feature type="region of interest" description="Disordered" evidence="1">
    <location>
        <begin position="129"/>
        <end position="213"/>
    </location>
</feature>
<sequence length="1188" mass="133161">MMFTEGLDRDALKWVREGHGGAVHSHGRIDALRAVRGAGAGGGLGMPPPEKFRSGHLPRPAHGPLSRADDGSAASGSDMEESSDTDEVEVCSGRYSVDSSPRRDDIPRRTAMPQYRYANVPGLQGYYSSDYSDLSSSRDTALPKAKQQQFRRPQAQVGRYVEEEEFSDSAGSSEFSSQVDTRTSRGGYASEYSHNGPARRDANSNAVPKTRMAAEENYSRAAPLNSRTYQHENYSANVPAQDNVKSSQMDGLSDVPSAPPIHTYDQEIGPASHHVNVNECDDSTVKKEECNDDNVKSNLPDRSERSTLNPGHSSKPSSSVPIRVPTFHASLQNVLLQSEEELMAKRTSELVSDGVPSKPKKTIGKMKVQVRKVRMSVDIPSGCSFSSLPVVKLNTIRYRLSNVQSTLSSGWESVRRIQTLPQLPANSSFSKHSLAYMQASAQYIKQVSGVLKVGVTTLRNSSSYETPQETYSCQLRLKSSPEDDLVPMQPGSGETHVFFPDSLGDDLIIDVSDSKGKPCGRVVAQVATMSEESADKLRWWSIYREPEHELVGRIQLYIHYTTAADDNNAKYGSVAETVAYDIVLEVAMKAQHIQQRNLILHGPWKWLLTEFALYYGVSDAYTKLRYLSYIMDVATPTADWLNLVHELLLPVLMKTQGTAALSHQENRILGEVEEQIEQTLAMVFENYKSLDESLPSGLAEEFRPPTGLAACALEPAIKLYSLLHDAAARKRSRRYMLETDEYVAGNSEGIRVDLVTFTTAYQKMKSLCCNLRNEIFTDIEIHNQHILPSFVDLPNLAASIYSVELSNRLRAFLVACPPTGPSSPVADLVIATADFQKDLASWNICPIKAGVDAKELFHLYIVLWIEDKRRTLLENCRMDKVKWSGVRTQHMTTPFVDEMYDLLKNTLTEYEVIICRWPEYIFVLENAIADVEKAVIESLEKQYGDVLAPLKDCIAPKKFGLKYVQKLTKRNSVVPYTVPEDLGILLNTMKRLLDVLRPRIESHLKSWSSCIPNGGNTTAIGERLSEVTVTLRAKFRNYMQAVVEKLSENTRMQNTTKLKKIIQDSKELVMESDIRSRMQALKDQLVEVINHVHKVSEVHVFVAICRGFWDRMGQDVLSFLENRKENRAWYKGARVAVSVLDDTFASQMQQLLGNSIQQKELEPPRSIMEVRSILCKDAPRQKNSSFYY</sequence>
<evidence type="ECO:0000256" key="1">
    <source>
        <dbReference type="SAM" id="MobiDB-lite"/>
    </source>
</evidence>
<proteinExistence type="predicted"/>
<evidence type="ECO:0000313" key="3">
    <source>
        <dbReference type="Proteomes" id="UP000032180"/>
    </source>
</evidence>
<reference evidence="3" key="2">
    <citation type="submission" date="2013-12" db="EMBL/GenBank/DDBJ databases">
        <authorList>
            <person name="Yu Y."/>
            <person name="Lee S."/>
            <person name="de Baynast K."/>
            <person name="Wissotski M."/>
            <person name="Liu L."/>
            <person name="Talag J."/>
            <person name="Goicoechea J."/>
            <person name="Angelova A."/>
            <person name="Jetty R."/>
            <person name="Kudrna D."/>
            <person name="Golser W."/>
            <person name="Rivera L."/>
            <person name="Zhang J."/>
            <person name="Wing R."/>
        </authorList>
    </citation>
    <scope>NUCLEOTIDE SEQUENCE</scope>
</reference>
<feature type="region of interest" description="Disordered" evidence="1">
    <location>
        <begin position="40"/>
        <end position="115"/>
    </location>
</feature>
<name>A0A0D9VLB5_9ORYZ</name>